<keyword evidence="3" id="KW-1185">Reference proteome</keyword>
<evidence type="ECO:0008006" key="4">
    <source>
        <dbReference type="Google" id="ProtNLM"/>
    </source>
</evidence>
<accession>A0A1M4TCK3</accession>
<evidence type="ECO:0000256" key="1">
    <source>
        <dbReference type="SAM" id="SignalP"/>
    </source>
</evidence>
<reference evidence="2 3" key="1">
    <citation type="submission" date="2016-11" db="EMBL/GenBank/DDBJ databases">
        <authorList>
            <person name="Jaros S."/>
            <person name="Januszkiewicz K."/>
            <person name="Wedrychowicz H."/>
        </authorList>
    </citation>
    <scope>NUCLEOTIDE SEQUENCE [LARGE SCALE GENOMIC DNA]</scope>
    <source>
        <strain evidence="2 3">DSM 14828</strain>
    </source>
</reference>
<organism evidence="2 3">
    <name type="scientific">Alkalibacter saccharofermentans DSM 14828</name>
    <dbReference type="NCBI Taxonomy" id="1120975"/>
    <lineage>
        <taxon>Bacteria</taxon>
        <taxon>Bacillati</taxon>
        <taxon>Bacillota</taxon>
        <taxon>Clostridia</taxon>
        <taxon>Eubacteriales</taxon>
        <taxon>Eubacteriaceae</taxon>
        <taxon>Alkalibacter</taxon>
    </lineage>
</organism>
<dbReference type="RefSeq" id="WP_073269455.1">
    <property type="nucleotide sequence ID" value="NZ_FQTU01000002.1"/>
</dbReference>
<dbReference type="EMBL" id="FQTU01000002">
    <property type="protein sequence ID" value="SHE42269.1"/>
    <property type="molecule type" value="Genomic_DNA"/>
</dbReference>
<feature type="chain" id="PRO_5013381892" description="DUF3298 domain-containing protein" evidence="1">
    <location>
        <begin position="24"/>
        <end position="133"/>
    </location>
</feature>
<dbReference type="OrthoDB" id="2738538at2"/>
<proteinExistence type="predicted"/>
<evidence type="ECO:0000313" key="3">
    <source>
        <dbReference type="Proteomes" id="UP000184251"/>
    </source>
</evidence>
<name>A0A1M4TCK3_9FIRM</name>
<sequence>MRKYILIFLISLFALLLSNCATSQSEEFNLKKTLIQLATINEAYLLQSEEDDEFWAITDKMTQALEDNPDWFAKFRKENKYYPYTYDERLGITEEEYNNLFISGKYISIVDAEVAYPFSCKLIDKDTYSLNLR</sequence>
<feature type="signal peptide" evidence="1">
    <location>
        <begin position="1"/>
        <end position="23"/>
    </location>
</feature>
<protein>
    <recommendedName>
        <fullName evidence="4">DUF3298 domain-containing protein</fullName>
    </recommendedName>
</protein>
<evidence type="ECO:0000313" key="2">
    <source>
        <dbReference type="EMBL" id="SHE42269.1"/>
    </source>
</evidence>
<dbReference type="Proteomes" id="UP000184251">
    <property type="component" value="Unassembled WGS sequence"/>
</dbReference>
<gene>
    <name evidence="2" type="ORF">SAMN02746064_00454</name>
</gene>
<keyword evidence="1" id="KW-0732">Signal</keyword>
<dbReference type="AlphaFoldDB" id="A0A1M4TCK3"/>